<comment type="caution">
    <text evidence="5">The sequence shown here is derived from an EMBL/GenBank/DDBJ whole genome shotgun (WGS) entry which is preliminary data.</text>
</comment>
<name>A0A7C4JSI0_9BACT</name>
<dbReference type="InterPro" id="IPR050695">
    <property type="entry name" value="N-acetylmuramoyl_amidase_3"/>
</dbReference>
<dbReference type="Gene3D" id="3.40.630.40">
    <property type="entry name" value="Zn-dependent exopeptidases"/>
    <property type="match status" value="1"/>
</dbReference>
<dbReference type="GO" id="GO:0008745">
    <property type="term" value="F:N-acetylmuramoyl-L-alanine amidase activity"/>
    <property type="evidence" value="ECO:0007669"/>
    <property type="project" value="UniProtKB-EC"/>
</dbReference>
<dbReference type="CDD" id="cd02696">
    <property type="entry name" value="MurNAc-LAA"/>
    <property type="match status" value="1"/>
</dbReference>
<comment type="catalytic activity">
    <reaction evidence="1">
        <text>Hydrolyzes the link between N-acetylmuramoyl residues and L-amino acid residues in certain cell-wall glycopeptides.</text>
        <dbReference type="EC" id="3.5.1.28"/>
    </reaction>
</comment>
<dbReference type="PANTHER" id="PTHR30404:SF0">
    <property type="entry name" value="N-ACETYLMURAMOYL-L-ALANINE AMIDASE AMIC"/>
    <property type="match status" value="1"/>
</dbReference>
<evidence type="ECO:0000256" key="1">
    <source>
        <dbReference type="ARBA" id="ARBA00001561"/>
    </source>
</evidence>
<dbReference type="EMBL" id="DSZN01000143">
    <property type="protein sequence ID" value="HGQ86435.1"/>
    <property type="molecule type" value="Genomic_DNA"/>
</dbReference>
<gene>
    <name evidence="5" type="ORF">ENT66_09290</name>
</gene>
<reference evidence="5" key="1">
    <citation type="journal article" date="2020" name="mSystems">
        <title>Genome- and Community-Level Interaction Insights into Carbon Utilization and Element Cycling Functions of Hydrothermarchaeota in Hydrothermal Sediment.</title>
        <authorList>
            <person name="Zhou Z."/>
            <person name="Liu Y."/>
            <person name="Xu W."/>
            <person name="Pan J."/>
            <person name="Luo Z.H."/>
            <person name="Li M."/>
        </authorList>
    </citation>
    <scope>NUCLEOTIDE SEQUENCE [LARGE SCALE GENOMIC DNA]</scope>
    <source>
        <strain evidence="5">SpSt-6</strain>
    </source>
</reference>
<dbReference type="GO" id="GO:0009253">
    <property type="term" value="P:peptidoglycan catabolic process"/>
    <property type="evidence" value="ECO:0007669"/>
    <property type="project" value="InterPro"/>
</dbReference>
<keyword evidence="3" id="KW-0378">Hydrolase</keyword>
<organism evidence="5">
    <name type="scientific">Thermodesulfobacterium geofontis</name>
    <dbReference type="NCBI Taxonomy" id="1295609"/>
    <lineage>
        <taxon>Bacteria</taxon>
        <taxon>Pseudomonadati</taxon>
        <taxon>Thermodesulfobacteriota</taxon>
        <taxon>Thermodesulfobacteria</taxon>
        <taxon>Thermodesulfobacteriales</taxon>
        <taxon>Thermodesulfobacteriaceae</taxon>
        <taxon>Thermodesulfobacterium</taxon>
    </lineage>
</organism>
<dbReference type="SMART" id="SM00646">
    <property type="entry name" value="Ami_3"/>
    <property type="match status" value="1"/>
</dbReference>
<evidence type="ECO:0000256" key="2">
    <source>
        <dbReference type="ARBA" id="ARBA00011901"/>
    </source>
</evidence>
<dbReference type="AlphaFoldDB" id="A0A7C4JSI0"/>
<protein>
    <recommendedName>
        <fullName evidence="2">N-acetylmuramoyl-L-alanine amidase</fullName>
        <ecNumber evidence="2">3.5.1.28</ecNumber>
    </recommendedName>
</protein>
<dbReference type="SUPFAM" id="SSF53187">
    <property type="entry name" value="Zn-dependent exopeptidases"/>
    <property type="match status" value="1"/>
</dbReference>
<evidence type="ECO:0000259" key="4">
    <source>
        <dbReference type="SMART" id="SM00646"/>
    </source>
</evidence>
<dbReference type="EC" id="3.5.1.28" evidence="2"/>
<dbReference type="PANTHER" id="PTHR30404">
    <property type="entry name" value="N-ACETYLMURAMOYL-L-ALANINE AMIDASE"/>
    <property type="match status" value="1"/>
</dbReference>
<dbReference type="InterPro" id="IPR002508">
    <property type="entry name" value="MurNAc-LAA_cat"/>
</dbReference>
<dbReference type="GO" id="GO:0030288">
    <property type="term" value="C:outer membrane-bounded periplasmic space"/>
    <property type="evidence" value="ECO:0007669"/>
    <property type="project" value="TreeGrafter"/>
</dbReference>
<accession>A0A7C4JSI0</accession>
<dbReference type="Pfam" id="PF01520">
    <property type="entry name" value="Amidase_3"/>
    <property type="match status" value="1"/>
</dbReference>
<evidence type="ECO:0000313" key="5">
    <source>
        <dbReference type="EMBL" id="HGQ86435.1"/>
    </source>
</evidence>
<evidence type="ECO:0000256" key="3">
    <source>
        <dbReference type="ARBA" id="ARBA00022801"/>
    </source>
</evidence>
<proteinExistence type="predicted"/>
<sequence length="84" mass="9753">MVKTLSRYYPDTIDRGVKYAPFLVLVGTRMPAILVEVGFISNPIEEKRLRDQQYLEKVAEGIAKGIEIYMQSLKFSKTYYEKKS</sequence>
<feature type="domain" description="MurNAc-LAA" evidence="4">
    <location>
        <begin position="2"/>
        <end position="67"/>
    </location>
</feature>